<dbReference type="EMBL" id="RBNI01001210">
    <property type="protein sequence ID" value="RUP50741.1"/>
    <property type="molecule type" value="Genomic_DNA"/>
</dbReference>
<accession>A0A433DIS3</accession>
<dbReference type="GO" id="GO:0004497">
    <property type="term" value="F:monooxygenase activity"/>
    <property type="evidence" value="ECO:0007669"/>
    <property type="project" value="InterPro"/>
</dbReference>
<protein>
    <submittedName>
        <fullName evidence="2">Uncharacterized protein</fullName>
    </submittedName>
</protein>
<name>A0A433DIS3_9FUNG</name>
<evidence type="ECO:0000313" key="2">
    <source>
        <dbReference type="EMBL" id="RUP50741.1"/>
    </source>
</evidence>
<sequence length="93" mass="10920">MHHSEELWTDAQKFWPERFEQEEKAGKSCILILDSQQDIMFFSVFRNGVNNLSMNSNIISFMSLTRPSSFMHRHNHRPVGGQDRPHPLRVGHD</sequence>
<dbReference type="AlphaFoldDB" id="A0A433DIS3"/>
<dbReference type="Proteomes" id="UP000268093">
    <property type="component" value="Unassembled WGS sequence"/>
</dbReference>
<organism evidence="2 3">
    <name type="scientific">Jimgerdemannia flammicorona</name>
    <dbReference type="NCBI Taxonomy" id="994334"/>
    <lineage>
        <taxon>Eukaryota</taxon>
        <taxon>Fungi</taxon>
        <taxon>Fungi incertae sedis</taxon>
        <taxon>Mucoromycota</taxon>
        <taxon>Mucoromycotina</taxon>
        <taxon>Endogonomycetes</taxon>
        <taxon>Endogonales</taxon>
        <taxon>Endogonaceae</taxon>
        <taxon>Jimgerdemannia</taxon>
    </lineage>
</organism>
<dbReference type="GO" id="GO:0005506">
    <property type="term" value="F:iron ion binding"/>
    <property type="evidence" value="ECO:0007669"/>
    <property type="project" value="InterPro"/>
</dbReference>
<keyword evidence="3" id="KW-1185">Reference proteome</keyword>
<gene>
    <name evidence="2" type="ORF">BC936DRAFT_137887</name>
</gene>
<dbReference type="SUPFAM" id="SSF48264">
    <property type="entry name" value="Cytochrome P450"/>
    <property type="match status" value="1"/>
</dbReference>
<comment type="caution">
    <text evidence="2">The sequence shown here is derived from an EMBL/GenBank/DDBJ whole genome shotgun (WGS) entry which is preliminary data.</text>
</comment>
<dbReference type="InterPro" id="IPR036396">
    <property type="entry name" value="Cyt_P450_sf"/>
</dbReference>
<feature type="region of interest" description="Disordered" evidence="1">
    <location>
        <begin position="72"/>
        <end position="93"/>
    </location>
</feature>
<proteinExistence type="predicted"/>
<feature type="compositionally biased region" description="Basic and acidic residues" evidence="1">
    <location>
        <begin position="83"/>
        <end position="93"/>
    </location>
</feature>
<dbReference type="GO" id="GO:0020037">
    <property type="term" value="F:heme binding"/>
    <property type="evidence" value="ECO:0007669"/>
    <property type="project" value="InterPro"/>
</dbReference>
<dbReference type="GO" id="GO:0016705">
    <property type="term" value="F:oxidoreductase activity, acting on paired donors, with incorporation or reduction of molecular oxygen"/>
    <property type="evidence" value="ECO:0007669"/>
    <property type="project" value="InterPro"/>
</dbReference>
<evidence type="ECO:0000313" key="3">
    <source>
        <dbReference type="Proteomes" id="UP000268093"/>
    </source>
</evidence>
<reference evidence="2 3" key="1">
    <citation type="journal article" date="2018" name="New Phytol.">
        <title>Phylogenomics of Endogonaceae and evolution of mycorrhizas within Mucoromycota.</title>
        <authorList>
            <person name="Chang Y."/>
            <person name="Desiro A."/>
            <person name="Na H."/>
            <person name="Sandor L."/>
            <person name="Lipzen A."/>
            <person name="Clum A."/>
            <person name="Barry K."/>
            <person name="Grigoriev I.V."/>
            <person name="Martin F.M."/>
            <person name="Stajich J.E."/>
            <person name="Smith M.E."/>
            <person name="Bonito G."/>
            <person name="Spatafora J.W."/>
        </authorList>
    </citation>
    <scope>NUCLEOTIDE SEQUENCE [LARGE SCALE GENOMIC DNA]</scope>
    <source>
        <strain evidence="2 3">GMNB39</strain>
    </source>
</reference>
<evidence type="ECO:0000256" key="1">
    <source>
        <dbReference type="SAM" id="MobiDB-lite"/>
    </source>
</evidence>
<dbReference type="Gene3D" id="1.10.630.10">
    <property type="entry name" value="Cytochrome P450"/>
    <property type="match status" value="1"/>
</dbReference>